<name>A0A1W1H713_9BACT</name>
<comment type="function">
    <text evidence="5">Modulates RecA activity.</text>
</comment>
<dbReference type="InterPro" id="IPR053924">
    <property type="entry name" value="RecX_HTH_2nd"/>
</dbReference>
<dbReference type="Gene3D" id="1.10.10.10">
    <property type="entry name" value="Winged helix-like DNA-binding domain superfamily/Winged helix DNA-binding domain"/>
    <property type="match status" value="2"/>
</dbReference>
<dbReference type="Pfam" id="PF02631">
    <property type="entry name" value="RecX_HTH2"/>
    <property type="match status" value="1"/>
</dbReference>
<feature type="domain" description="RecX first three-helical" evidence="7">
    <location>
        <begin position="7"/>
        <end position="46"/>
    </location>
</feature>
<accession>A0A1W1H713</accession>
<evidence type="ECO:0000256" key="1">
    <source>
        <dbReference type="ARBA" id="ARBA00004496"/>
    </source>
</evidence>
<protein>
    <recommendedName>
        <fullName evidence="3 5">Regulatory protein RecX</fullName>
    </recommendedName>
</protein>
<comment type="similarity">
    <text evidence="2 5">Belongs to the RecX family.</text>
</comment>
<evidence type="ECO:0000256" key="3">
    <source>
        <dbReference type="ARBA" id="ARBA00018111"/>
    </source>
</evidence>
<evidence type="ECO:0000259" key="6">
    <source>
        <dbReference type="Pfam" id="PF02631"/>
    </source>
</evidence>
<dbReference type="STRING" id="1246637.MTBBW1_130004"/>
<evidence type="ECO:0000256" key="5">
    <source>
        <dbReference type="HAMAP-Rule" id="MF_01114"/>
    </source>
</evidence>
<gene>
    <name evidence="5 8" type="primary">recX</name>
    <name evidence="8" type="ORF">MTBBW1_130004</name>
</gene>
<dbReference type="OrthoDB" id="5421057at2"/>
<dbReference type="AlphaFoldDB" id="A0A1W1H713"/>
<sequence length="156" mass="18577">MKEIAKAYNICIRLLAPRARSIYEVKEHLRKKQFDETLILDIIEKLEHEKLLNDREFAAMFVEQRERFNPKSKFALSYELKKKGIDECLIEECLMEIDEFASAWNAISSRVPLWQGYEDDKFKKKVMNYLKNRGFGYEVSISTLEKALESRNRMEL</sequence>
<dbReference type="InterPro" id="IPR053926">
    <property type="entry name" value="RecX_HTH_1st"/>
</dbReference>
<keyword evidence="9" id="KW-1185">Reference proteome</keyword>
<evidence type="ECO:0000259" key="7">
    <source>
        <dbReference type="Pfam" id="PF21982"/>
    </source>
</evidence>
<comment type="subcellular location">
    <subcellularLocation>
        <location evidence="1 5">Cytoplasm</location>
    </subcellularLocation>
</comment>
<dbReference type="GO" id="GO:0006282">
    <property type="term" value="P:regulation of DNA repair"/>
    <property type="evidence" value="ECO:0007669"/>
    <property type="project" value="UniProtKB-UniRule"/>
</dbReference>
<proteinExistence type="inferred from homology"/>
<evidence type="ECO:0000313" key="9">
    <source>
        <dbReference type="Proteomes" id="UP000191931"/>
    </source>
</evidence>
<dbReference type="InterPro" id="IPR036388">
    <property type="entry name" value="WH-like_DNA-bd_sf"/>
</dbReference>
<dbReference type="HAMAP" id="MF_01114">
    <property type="entry name" value="RecX"/>
    <property type="match status" value="1"/>
</dbReference>
<dbReference type="GO" id="GO:0005737">
    <property type="term" value="C:cytoplasm"/>
    <property type="evidence" value="ECO:0007669"/>
    <property type="project" value="UniProtKB-SubCell"/>
</dbReference>
<reference evidence="8 9" key="1">
    <citation type="submission" date="2017-03" db="EMBL/GenBank/DDBJ databases">
        <authorList>
            <person name="Afonso C.L."/>
            <person name="Miller P.J."/>
            <person name="Scott M.A."/>
            <person name="Spackman E."/>
            <person name="Goraichik I."/>
            <person name="Dimitrov K.M."/>
            <person name="Suarez D.L."/>
            <person name="Swayne D.E."/>
        </authorList>
    </citation>
    <scope>NUCLEOTIDE SEQUENCE [LARGE SCALE GENOMIC DNA]</scope>
    <source>
        <strain evidence="8">PRJEB14757</strain>
    </source>
</reference>
<dbReference type="Pfam" id="PF21982">
    <property type="entry name" value="RecX_HTH1"/>
    <property type="match status" value="1"/>
</dbReference>
<dbReference type="PANTHER" id="PTHR33602">
    <property type="entry name" value="REGULATORY PROTEIN RECX FAMILY PROTEIN"/>
    <property type="match status" value="1"/>
</dbReference>
<organism evidence="8 9">
    <name type="scientific">Desulfamplus magnetovallimortis</name>
    <dbReference type="NCBI Taxonomy" id="1246637"/>
    <lineage>
        <taxon>Bacteria</taxon>
        <taxon>Pseudomonadati</taxon>
        <taxon>Thermodesulfobacteriota</taxon>
        <taxon>Desulfobacteria</taxon>
        <taxon>Desulfobacterales</taxon>
        <taxon>Desulfobacteraceae</taxon>
        <taxon>Desulfamplus</taxon>
    </lineage>
</organism>
<dbReference type="InterPro" id="IPR003783">
    <property type="entry name" value="Regulatory_RecX"/>
</dbReference>
<dbReference type="RefSeq" id="WP_080798902.1">
    <property type="nucleotide sequence ID" value="NZ_LT828540.1"/>
</dbReference>
<dbReference type="PANTHER" id="PTHR33602:SF1">
    <property type="entry name" value="REGULATORY PROTEIN RECX FAMILY PROTEIN"/>
    <property type="match status" value="1"/>
</dbReference>
<keyword evidence="4 5" id="KW-0963">Cytoplasm</keyword>
<feature type="domain" description="RecX second three-helical" evidence="6">
    <location>
        <begin position="53"/>
        <end position="94"/>
    </location>
</feature>
<evidence type="ECO:0000313" key="8">
    <source>
        <dbReference type="EMBL" id="SLM28249.1"/>
    </source>
</evidence>
<evidence type="ECO:0000256" key="2">
    <source>
        <dbReference type="ARBA" id="ARBA00009695"/>
    </source>
</evidence>
<evidence type="ECO:0000256" key="4">
    <source>
        <dbReference type="ARBA" id="ARBA00022490"/>
    </source>
</evidence>
<dbReference type="EMBL" id="FWEV01000035">
    <property type="protein sequence ID" value="SLM28249.1"/>
    <property type="molecule type" value="Genomic_DNA"/>
</dbReference>
<dbReference type="Proteomes" id="UP000191931">
    <property type="component" value="Unassembled WGS sequence"/>
</dbReference>